<dbReference type="Proteomes" id="UP000095552">
    <property type="component" value="Unassembled WGS sequence"/>
</dbReference>
<accession>A0A1E5T2R4</accession>
<reference evidence="2 3" key="1">
    <citation type="submission" date="2016-08" db="EMBL/GenBank/DDBJ databases">
        <title>Draft genome of Fabibacter sp. strain SK-8.</title>
        <authorList>
            <person name="Wong S.-K."/>
            <person name="Hamasaki K."/>
            <person name="Yoshizawa S."/>
        </authorList>
    </citation>
    <scope>NUCLEOTIDE SEQUENCE [LARGE SCALE GENOMIC DNA]</scope>
    <source>
        <strain evidence="2 3">SK-8</strain>
    </source>
</reference>
<evidence type="ECO:0000313" key="2">
    <source>
        <dbReference type="EMBL" id="OEK05567.1"/>
    </source>
</evidence>
<feature type="domain" description="SGNH hydrolase-type esterase" evidence="1">
    <location>
        <begin position="20"/>
        <end position="199"/>
    </location>
</feature>
<dbReference type="InterPro" id="IPR036514">
    <property type="entry name" value="SGNH_hydro_sf"/>
</dbReference>
<name>A0A1E5T2R4_9BACT</name>
<dbReference type="GO" id="GO:0016788">
    <property type="term" value="F:hydrolase activity, acting on ester bonds"/>
    <property type="evidence" value="ECO:0007669"/>
    <property type="project" value="UniProtKB-ARBA"/>
</dbReference>
<dbReference type="Gene3D" id="3.40.50.1110">
    <property type="entry name" value="SGNH hydrolase"/>
    <property type="match status" value="1"/>
</dbReference>
<evidence type="ECO:0000259" key="1">
    <source>
        <dbReference type="Pfam" id="PF13472"/>
    </source>
</evidence>
<dbReference type="AlphaFoldDB" id="A0A1E5T2R4"/>
<dbReference type="EMBL" id="MDGQ01000005">
    <property type="protein sequence ID" value="OEK05567.1"/>
    <property type="molecule type" value="Genomic_DNA"/>
</dbReference>
<comment type="caution">
    <text evidence="2">The sequence shown here is derived from an EMBL/GenBank/DDBJ whole genome shotgun (WGS) entry which is preliminary data.</text>
</comment>
<proteinExistence type="predicted"/>
<dbReference type="CDD" id="cd01832">
    <property type="entry name" value="SGNH_hydrolase_like_1"/>
    <property type="match status" value="1"/>
</dbReference>
<dbReference type="Pfam" id="PF13472">
    <property type="entry name" value="Lipase_GDSL_2"/>
    <property type="match status" value="1"/>
</dbReference>
<evidence type="ECO:0000313" key="3">
    <source>
        <dbReference type="Proteomes" id="UP000095552"/>
    </source>
</evidence>
<protein>
    <recommendedName>
        <fullName evidence="1">SGNH hydrolase-type esterase domain-containing protein</fullName>
    </recommendedName>
</protein>
<keyword evidence="3" id="KW-1185">Reference proteome</keyword>
<gene>
    <name evidence="2" type="ORF">BFP71_13025</name>
</gene>
<sequence>MGLCSCSNKEIPTPPISYLALGDSYTIGESVNSSETWPIQLIDSLRVMDISSIPPRIIAKTGWRTDQLRDSLENDLSIGSNYDLVSLLIGVNNQVQGQTVEDFDVEFAGMLAKAISYAGSDPERVIVLSIPDYGKTDFGQYLGGDRISAEIDLYNESIKKNCLLQGVEFFDITPISREVVNDESLLADDNFHPSRKMYREWVELIFSKVHTTILSKR</sequence>
<dbReference type="SUPFAM" id="SSF52266">
    <property type="entry name" value="SGNH hydrolase"/>
    <property type="match status" value="1"/>
</dbReference>
<dbReference type="STRING" id="1563681.BFP71_13025"/>
<dbReference type="InterPro" id="IPR013830">
    <property type="entry name" value="SGNH_hydro"/>
</dbReference>
<organism evidence="2 3">
    <name type="scientific">Roseivirga misakiensis</name>
    <dbReference type="NCBI Taxonomy" id="1563681"/>
    <lineage>
        <taxon>Bacteria</taxon>
        <taxon>Pseudomonadati</taxon>
        <taxon>Bacteroidota</taxon>
        <taxon>Cytophagia</taxon>
        <taxon>Cytophagales</taxon>
        <taxon>Roseivirgaceae</taxon>
        <taxon>Roseivirga</taxon>
    </lineage>
</organism>